<comment type="cofactor">
    <cofactor evidence="1 5">
        <name>pyridoxal 5'-phosphate</name>
        <dbReference type="ChEBI" id="CHEBI:597326"/>
    </cofactor>
</comment>
<proteinExistence type="inferred from homology"/>
<dbReference type="InterPro" id="IPR015424">
    <property type="entry name" value="PyrdxlP-dep_Trfase"/>
</dbReference>
<gene>
    <name evidence="7" type="ORF">AVDCRST_MAG11-1654</name>
</gene>
<evidence type="ECO:0000256" key="3">
    <source>
        <dbReference type="ARBA" id="ARBA00022679"/>
    </source>
</evidence>
<evidence type="ECO:0000256" key="2">
    <source>
        <dbReference type="ARBA" id="ARBA00022576"/>
    </source>
</evidence>
<dbReference type="Gene3D" id="3.40.640.10">
    <property type="entry name" value="Type I PLP-dependent aspartate aminotransferase-like (Major domain)"/>
    <property type="match status" value="1"/>
</dbReference>
<dbReference type="Gene3D" id="3.90.1150.10">
    <property type="entry name" value="Aspartate Aminotransferase, domain 1"/>
    <property type="match status" value="1"/>
</dbReference>
<dbReference type="CDD" id="cd00609">
    <property type="entry name" value="AAT_like"/>
    <property type="match status" value="1"/>
</dbReference>
<dbReference type="PROSITE" id="PS00599">
    <property type="entry name" value="AA_TRANSFER_CLASS_2"/>
    <property type="match status" value="1"/>
</dbReference>
<keyword evidence="2 7" id="KW-0032">Aminotransferase</keyword>
<dbReference type="InterPro" id="IPR004839">
    <property type="entry name" value="Aminotransferase_I/II_large"/>
</dbReference>
<dbReference type="InterPro" id="IPR015421">
    <property type="entry name" value="PyrdxlP-dep_Trfase_major"/>
</dbReference>
<dbReference type="InterPro" id="IPR001917">
    <property type="entry name" value="Aminotrans_II_pyridoxalP_BS"/>
</dbReference>
<dbReference type="GO" id="GO:0030170">
    <property type="term" value="F:pyridoxal phosphate binding"/>
    <property type="evidence" value="ECO:0007669"/>
    <property type="project" value="InterPro"/>
</dbReference>
<evidence type="ECO:0000256" key="1">
    <source>
        <dbReference type="ARBA" id="ARBA00001933"/>
    </source>
</evidence>
<evidence type="ECO:0000256" key="4">
    <source>
        <dbReference type="ARBA" id="ARBA00022898"/>
    </source>
</evidence>
<name>A0A6J4KS03_9BACT</name>
<dbReference type="PANTHER" id="PTHR42885">
    <property type="entry name" value="HISTIDINOL-PHOSPHATE AMINOTRANSFERASE-RELATED"/>
    <property type="match status" value="1"/>
</dbReference>
<dbReference type="PANTHER" id="PTHR42885:SF2">
    <property type="entry name" value="HISTIDINOL-PHOSPHATE AMINOTRANSFERASE"/>
    <property type="match status" value="1"/>
</dbReference>
<accession>A0A6J4KS03</accession>
<dbReference type="GO" id="GO:0004400">
    <property type="term" value="F:histidinol-phosphate transaminase activity"/>
    <property type="evidence" value="ECO:0007669"/>
    <property type="project" value="UniProtKB-EC"/>
</dbReference>
<dbReference type="EMBL" id="CADCTU010000375">
    <property type="protein sequence ID" value="CAA9313569.1"/>
    <property type="molecule type" value="Genomic_DNA"/>
</dbReference>
<keyword evidence="4 5" id="KW-0663">Pyridoxal phosphate</keyword>
<reference evidence="7" key="1">
    <citation type="submission" date="2020-02" db="EMBL/GenBank/DDBJ databases">
        <authorList>
            <person name="Meier V. D."/>
        </authorList>
    </citation>
    <scope>NUCLEOTIDE SEQUENCE</scope>
    <source>
        <strain evidence="7">AVDCRST_MAG11</strain>
    </source>
</reference>
<dbReference type="InterPro" id="IPR015422">
    <property type="entry name" value="PyrdxlP-dep_Trfase_small"/>
</dbReference>
<dbReference type="SUPFAM" id="SSF53383">
    <property type="entry name" value="PLP-dependent transferases"/>
    <property type="match status" value="1"/>
</dbReference>
<protein>
    <submittedName>
        <fullName evidence="7">Histidinol-phosphate aminotransferase</fullName>
        <ecNumber evidence="7">2.6.1.9</ecNumber>
    </submittedName>
</protein>
<keyword evidence="3 7" id="KW-0808">Transferase</keyword>
<dbReference type="AlphaFoldDB" id="A0A6J4KS03"/>
<dbReference type="Pfam" id="PF00155">
    <property type="entry name" value="Aminotran_1_2"/>
    <property type="match status" value="1"/>
</dbReference>
<feature type="domain" description="Aminotransferase class I/classII large" evidence="6">
    <location>
        <begin position="36"/>
        <end position="255"/>
    </location>
</feature>
<evidence type="ECO:0000256" key="5">
    <source>
        <dbReference type="RuleBase" id="RU003693"/>
    </source>
</evidence>
<sequence length="255" mass="26233">MTTHTSIARPDYADIPVYAPLGADAACAVDLSDTTNLWGAPPAALRALQETSGTAVWRYGALYAADLKAPLAAYAGVAPDEVVTGCGSDDVLDCAIRAFGEPGGVVAHAAPTFSMIPVYARTNGMTPVGVPLAGDDYALDADALLATGARIIYLCSPNNPTSTPAARDAVLRVVERAAGLVIVDEAYAEFAAESHAARAPGWERVLVTRTMSKAFGMAGLRVGYGVGAAALVREVEKARGPFKTTAPAERAVLAA</sequence>
<comment type="similarity">
    <text evidence="5">Belongs to the class-II pyridoxal-phosphate-dependent aminotransferase family.</text>
</comment>
<evidence type="ECO:0000313" key="7">
    <source>
        <dbReference type="EMBL" id="CAA9313569.1"/>
    </source>
</evidence>
<feature type="non-terminal residue" evidence="7">
    <location>
        <position position="255"/>
    </location>
</feature>
<evidence type="ECO:0000259" key="6">
    <source>
        <dbReference type="Pfam" id="PF00155"/>
    </source>
</evidence>
<organism evidence="7">
    <name type="scientific">uncultured Gemmatimonadaceae bacterium</name>
    <dbReference type="NCBI Taxonomy" id="246130"/>
    <lineage>
        <taxon>Bacteria</taxon>
        <taxon>Pseudomonadati</taxon>
        <taxon>Gemmatimonadota</taxon>
        <taxon>Gemmatimonadia</taxon>
        <taxon>Gemmatimonadales</taxon>
        <taxon>Gemmatimonadaceae</taxon>
        <taxon>environmental samples</taxon>
    </lineage>
</organism>
<dbReference type="EC" id="2.6.1.9" evidence="7"/>